<name>A0ABY6Z097_9BACL</name>
<dbReference type="Gene3D" id="3.30.470.20">
    <property type="entry name" value="ATP-grasp fold, B domain"/>
    <property type="match status" value="1"/>
</dbReference>
<dbReference type="PANTHER" id="PTHR43585:SF2">
    <property type="entry name" value="ATP-GRASP ENZYME FSQD"/>
    <property type="match status" value="1"/>
</dbReference>
<accession>A0ABY6Z097</accession>
<dbReference type="InterPro" id="IPR041472">
    <property type="entry name" value="BL00235/CARNS1_N"/>
</dbReference>
<gene>
    <name evidence="6" type="ORF">NZD86_19065</name>
</gene>
<keyword evidence="3 4" id="KW-0067">ATP-binding</keyword>
<dbReference type="Pfam" id="PF18130">
    <property type="entry name" value="ATPgrasp_N"/>
    <property type="match status" value="1"/>
</dbReference>
<organism evidence="6 7">
    <name type="scientific">Alicyclobacillus dauci</name>
    <dbReference type="NCBI Taxonomy" id="1475485"/>
    <lineage>
        <taxon>Bacteria</taxon>
        <taxon>Bacillati</taxon>
        <taxon>Bacillota</taxon>
        <taxon>Bacilli</taxon>
        <taxon>Bacillales</taxon>
        <taxon>Alicyclobacillaceae</taxon>
        <taxon>Alicyclobacillus</taxon>
    </lineage>
</organism>
<sequence>MRTIVFIGSNKSGSSKDAIIAAEALGFYTVLLTDRETFLAKRAEFPYVHEMILVDIDDMDAIRTELNFLMEQGKDIVAISSFIEPYVYTAALLGQEYGLPSQTPEAIATMLDKIRMREFLKDTHYSPLFWTCDDYSEVTTSIRRHLPLVVKSPLSSGSRDVILVTDRAQLEQEVNGLKKRYPDQKVLLEEYIDGPQYLAEVLVHRGKPHIVAVVEQIVHGKPHFIVTGYRVLLSPPIHLHSEIDNLVHVVAQKTGMRCGAFHVEFRVVNRRCKIIEVNPRISGTAMNRMIDTAFGINLVQETLKSQMDQTPNLERRYERHVFTQYLTVSQSGVLQKVTGRIRASKCAGVEEVYVKPRSGTTLRIPTSMGHRYAYVLAAADSHSQAEKIARDAAKLIQFHITPELR</sequence>
<dbReference type="PANTHER" id="PTHR43585">
    <property type="entry name" value="FUMIPYRROLE BIOSYNTHESIS PROTEIN C"/>
    <property type="match status" value="1"/>
</dbReference>
<evidence type="ECO:0000259" key="5">
    <source>
        <dbReference type="PROSITE" id="PS50975"/>
    </source>
</evidence>
<proteinExistence type="predicted"/>
<dbReference type="Gene3D" id="3.40.50.20">
    <property type="match status" value="1"/>
</dbReference>
<keyword evidence="1" id="KW-0436">Ligase</keyword>
<keyword evidence="2 4" id="KW-0547">Nucleotide-binding</keyword>
<evidence type="ECO:0000256" key="1">
    <source>
        <dbReference type="ARBA" id="ARBA00022598"/>
    </source>
</evidence>
<evidence type="ECO:0000256" key="2">
    <source>
        <dbReference type="ARBA" id="ARBA00022741"/>
    </source>
</evidence>
<dbReference type="RefSeq" id="WP_268043634.1">
    <property type="nucleotide sequence ID" value="NZ_CP104064.1"/>
</dbReference>
<dbReference type="InterPro" id="IPR040570">
    <property type="entry name" value="LAL_C2"/>
</dbReference>
<evidence type="ECO:0000256" key="3">
    <source>
        <dbReference type="ARBA" id="ARBA00022840"/>
    </source>
</evidence>
<feature type="domain" description="ATP-grasp" evidence="5">
    <location>
        <begin position="117"/>
        <end position="307"/>
    </location>
</feature>
<keyword evidence="7" id="KW-1185">Reference proteome</keyword>
<dbReference type="InterPro" id="IPR052032">
    <property type="entry name" value="ATP-dep_AA_Ligase"/>
</dbReference>
<dbReference type="PROSITE" id="PS50975">
    <property type="entry name" value="ATP_GRASP"/>
    <property type="match status" value="1"/>
</dbReference>
<dbReference type="Proteomes" id="UP001164803">
    <property type="component" value="Chromosome"/>
</dbReference>
<dbReference type="Pfam" id="PF18603">
    <property type="entry name" value="LAL_C2"/>
    <property type="match status" value="1"/>
</dbReference>
<evidence type="ECO:0000256" key="4">
    <source>
        <dbReference type="PROSITE-ProRule" id="PRU00409"/>
    </source>
</evidence>
<dbReference type="Pfam" id="PF13535">
    <property type="entry name" value="ATP-grasp_4"/>
    <property type="match status" value="1"/>
</dbReference>
<dbReference type="InterPro" id="IPR011761">
    <property type="entry name" value="ATP-grasp"/>
</dbReference>
<dbReference type="SUPFAM" id="SSF56059">
    <property type="entry name" value="Glutathione synthetase ATP-binding domain-like"/>
    <property type="match status" value="1"/>
</dbReference>
<dbReference type="InterPro" id="IPR005479">
    <property type="entry name" value="CPAse_ATP-bd"/>
</dbReference>
<reference evidence="6" key="1">
    <citation type="submission" date="2022-08" db="EMBL/GenBank/DDBJ databases">
        <title>Alicyclobacillus dauci DSM2870, complete genome.</title>
        <authorList>
            <person name="Wang Q."/>
            <person name="Cai R."/>
            <person name="Wang Z."/>
        </authorList>
    </citation>
    <scope>NUCLEOTIDE SEQUENCE</scope>
    <source>
        <strain evidence="6">DSM 28700</strain>
    </source>
</reference>
<dbReference type="EMBL" id="CP104064">
    <property type="protein sequence ID" value="WAH36308.1"/>
    <property type="molecule type" value="Genomic_DNA"/>
</dbReference>
<protein>
    <submittedName>
        <fullName evidence="6">ATP-grasp domain-containing protein</fullName>
    </submittedName>
</protein>
<evidence type="ECO:0000313" key="6">
    <source>
        <dbReference type="EMBL" id="WAH36308.1"/>
    </source>
</evidence>
<evidence type="ECO:0000313" key="7">
    <source>
        <dbReference type="Proteomes" id="UP001164803"/>
    </source>
</evidence>
<dbReference type="PROSITE" id="PS00867">
    <property type="entry name" value="CPSASE_2"/>
    <property type="match status" value="1"/>
</dbReference>